<accession>A0A1H5TN04</accession>
<evidence type="ECO:0000313" key="1">
    <source>
        <dbReference type="EMBL" id="SEF64164.1"/>
    </source>
</evidence>
<reference evidence="2" key="1">
    <citation type="submission" date="2016-10" db="EMBL/GenBank/DDBJ databases">
        <authorList>
            <person name="Varghese N."/>
            <person name="Submissions S."/>
        </authorList>
    </citation>
    <scope>NUCLEOTIDE SEQUENCE [LARGE SCALE GENOMIC DNA]</scope>
    <source>
        <strain evidence="2">DSM 17298</strain>
    </source>
</reference>
<proteinExistence type="predicted"/>
<gene>
    <name evidence="1" type="ORF">SAMN03080598_00848</name>
</gene>
<organism evidence="1 2">
    <name type="scientific">Algoriphagus boritolerans DSM 17298 = JCM 18970</name>
    <dbReference type="NCBI Taxonomy" id="1120964"/>
    <lineage>
        <taxon>Bacteria</taxon>
        <taxon>Pseudomonadati</taxon>
        <taxon>Bacteroidota</taxon>
        <taxon>Cytophagia</taxon>
        <taxon>Cytophagales</taxon>
        <taxon>Cyclobacteriaceae</taxon>
        <taxon>Algoriphagus</taxon>
    </lineage>
</organism>
<sequence length="65" mass="7262">MWTVWVLRSIRVGVVHPVKDRIGPGGEVRAILPKSSEKVEELFPVLVQDEHLLGSVAMEKETLAK</sequence>
<evidence type="ECO:0000313" key="2">
    <source>
        <dbReference type="Proteomes" id="UP000236736"/>
    </source>
</evidence>
<protein>
    <submittedName>
        <fullName evidence="1">Uncharacterized protein</fullName>
    </submittedName>
</protein>
<name>A0A1H5TN04_9BACT</name>
<dbReference type="EMBL" id="FNVR01000003">
    <property type="protein sequence ID" value="SEF64164.1"/>
    <property type="molecule type" value="Genomic_DNA"/>
</dbReference>
<keyword evidence="2" id="KW-1185">Reference proteome</keyword>
<dbReference type="AlphaFoldDB" id="A0A1H5TN04"/>
<dbReference type="Proteomes" id="UP000236736">
    <property type="component" value="Unassembled WGS sequence"/>
</dbReference>